<dbReference type="InterPro" id="IPR013321">
    <property type="entry name" value="Arc_rbn_hlx_hlx"/>
</dbReference>
<name>A0A5C1I4V8_9SPHI</name>
<feature type="region of interest" description="Disordered" evidence="1">
    <location>
        <begin position="1"/>
        <end position="23"/>
    </location>
</feature>
<accession>A0A5C1I4V8</accession>
<organism evidence="2 3">
    <name type="scientific">Mucilaginibacter rubeus</name>
    <dbReference type="NCBI Taxonomy" id="2027860"/>
    <lineage>
        <taxon>Bacteria</taxon>
        <taxon>Pseudomonadati</taxon>
        <taxon>Bacteroidota</taxon>
        <taxon>Sphingobacteriia</taxon>
        <taxon>Sphingobacteriales</taxon>
        <taxon>Sphingobacteriaceae</taxon>
        <taxon>Mucilaginibacter</taxon>
    </lineage>
</organism>
<dbReference type="EMBL" id="CP043450">
    <property type="protein sequence ID" value="QEM12360.1"/>
    <property type="molecule type" value="Genomic_DNA"/>
</dbReference>
<dbReference type="SUPFAM" id="SSF47598">
    <property type="entry name" value="Ribbon-helix-helix"/>
    <property type="match status" value="1"/>
</dbReference>
<dbReference type="AlphaFoldDB" id="A0A5C1I4V8"/>
<dbReference type="InterPro" id="IPR010985">
    <property type="entry name" value="Ribbon_hlx_hlx"/>
</dbReference>
<protein>
    <submittedName>
        <fullName evidence="2">Uncharacterized protein</fullName>
    </submittedName>
</protein>
<keyword evidence="3" id="KW-1185">Reference proteome</keyword>
<reference evidence="2" key="1">
    <citation type="submission" date="2019-08" db="EMBL/GenBank/DDBJ databases">
        <title>Comparative genome analysis confer to the adaptation heavy metal polluted environment.</title>
        <authorList>
            <person name="Li Y."/>
        </authorList>
    </citation>
    <scope>NUCLEOTIDE SEQUENCE [LARGE SCALE GENOMIC DNA]</scope>
    <source>
        <strain evidence="2">P1</strain>
    </source>
</reference>
<gene>
    <name evidence="2" type="ORF">DEO27_020850</name>
</gene>
<sequence length="85" mass="9992">MDDYKKKLGSLADKIKNEKPQTPIQQVLPVKPIKHPAKAEEARFNNWIPRELKRKIKAYGVQHDLSQKEITIQALEKFLEEIRSR</sequence>
<dbReference type="RefSeq" id="WP_146750122.1">
    <property type="nucleotide sequence ID" value="NZ_CP043450.1"/>
</dbReference>
<dbReference type="Proteomes" id="UP000251402">
    <property type="component" value="Chromosome"/>
</dbReference>
<dbReference type="KEGG" id="mrub:DEO27_020850"/>
<dbReference type="Gene3D" id="1.10.1220.10">
    <property type="entry name" value="Met repressor-like"/>
    <property type="match status" value="1"/>
</dbReference>
<evidence type="ECO:0000313" key="3">
    <source>
        <dbReference type="Proteomes" id="UP000251402"/>
    </source>
</evidence>
<evidence type="ECO:0000256" key="1">
    <source>
        <dbReference type="SAM" id="MobiDB-lite"/>
    </source>
</evidence>
<dbReference type="OrthoDB" id="799574at2"/>
<dbReference type="GO" id="GO:0006355">
    <property type="term" value="P:regulation of DNA-templated transcription"/>
    <property type="evidence" value="ECO:0007669"/>
    <property type="project" value="InterPro"/>
</dbReference>
<evidence type="ECO:0000313" key="2">
    <source>
        <dbReference type="EMBL" id="QEM12360.1"/>
    </source>
</evidence>
<proteinExistence type="predicted"/>